<dbReference type="OrthoDB" id="2955631at2"/>
<dbReference type="InterPro" id="IPR018723">
    <property type="entry name" value="DUF2254_membrane"/>
</dbReference>
<keyword evidence="1" id="KW-0812">Transmembrane</keyword>
<dbReference type="Proteomes" id="UP000309138">
    <property type="component" value="Unassembled WGS sequence"/>
</dbReference>
<sequence>MRSRHLSSRGRLAWLLHRMVASYWGLPVLGALAAMPLLLAMLHLDRSGLAAWLLANDLNPVETADTAKDLVAVAIGIGTAFTTLYFSITLLVLTVASSNLGVRLIDRWLEKRLVRAALTVLVFALVFALGAMAAVDGEAELADVPLATVGAVLLQQIGVVALLTIALHDLGRTVFVDRSIAYLGRDAARDEVIVAAGAPHAGECRQIVRARDDGYVEGNDLVALRRLVGDSNSHVRVLAAPGRYVLAGDPLIALEHPVADERRMLDAVPVGPHRGDVEGVGFRVRLLVEIAARALSPAVNDLYTGRAAADRLAAAMLSHAAAWVDADKAPVWREDARFELPGQDFRAVFAGPLTAFRQSACQYPSIAIRMIGLYARVADKLVERGQSDECIAFLRDCACELAEHAGNVADHGGDREAITAAFARGFPKADRV</sequence>
<evidence type="ECO:0000313" key="2">
    <source>
        <dbReference type="EMBL" id="TKD50119.1"/>
    </source>
</evidence>
<evidence type="ECO:0000256" key="1">
    <source>
        <dbReference type="SAM" id="Phobius"/>
    </source>
</evidence>
<proteinExistence type="predicted"/>
<reference evidence="2 3" key="1">
    <citation type="submission" date="2019-04" db="EMBL/GenBank/DDBJ databases">
        <authorList>
            <person name="Yang Y."/>
            <person name="Wei D."/>
        </authorList>
    </citation>
    <scope>NUCLEOTIDE SEQUENCE [LARGE SCALE GENOMIC DNA]</scope>
    <source>
        <strain evidence="2 3">L-1-4w-11</strain>
    </source>
</reference>
<evidence type="ECO:0000313" key="3">
    <source>
        <dbReference type="Proteomes" id="UP000309138"/>
    </source>
</evidence>
<comment type="caution">
    <text evidence="2">The sequence shown here is derived from an EMBL/GenBank/DDBJ whole genome shotgun (WGS) entry which is preliminary data.</text>
</comment>
<feature type="transmembrane region" description="Helical" evidence="1">
    <location>
        <begin position="113"/>
        <end position="134"/>
    </location>
</feature>
<organism evidence="2 3">
    <name type="scientific">Sphingomonas baiyangensis</name>
    <dbReference type="NCBI Taxonomy" id="2572576"/>
    <lineage>
        <taxon>Bacteria</taxon>
        <taxon>Pseudomonadati</taxon>
        <taxon>Pseudomonadota</taxon>
        <taxon>Alphaproteobacteria</taxon>
        <taxon>Sphingomonadales</taxon>
        <taxon>Sphingomonadaceae</taxon>
        <taxon>Sphingomonas</taxon>
    </lineage>
</organism>
<feature type="transmembrane region" description="Helical" evidence="1">
    <location>
        <begin position="146"/>
        <end position="168"/>
    </location>
</feature>
<protein>
    <submittedName>
        <fullName evidence="2">DUF2254 domain-containing protein</fullName>
    </submittedName>
</protein>
<feature type="transmembrane region" description="Helical" evidence="1">
    <location>
        <begin position="21"/>
        <end position="44"/>
    </location>
</feature>
<dbReference type="Pfam" id="PF10011">
    <property type="entry name" value="DUF2254"/>
    <property type="match status" value="1"/>
</dbReference>
<keyword evidence="3" id="KW-1185">Reference proteome</keyword>
<gene>
    <name evidence="2" type="ORF">FBR43_04620</name>
</gene>
<dbReference type="AlphaFoldDB" id="A0A4U1L079"/>
<dbReference type="EMBL" id="SWKR01000002">
    <property type="protein sequence ID" value="TKD50119.1"/>
    <property type="molecule type" value="Genomic_DNA"/>
</dbReference>
<accession>A0A4U1L079</accession>
<name>A0A4U1L079_9SPHN</name>
<keyword evidence="1" id="KW-0472">Membrane</keyword>
<keyword evidence="1" id="KW-1133">Transmembrane helix</keyword>
<feature type="transmembrane region" description="Helical" evidence="1">
    <location>
        <begin position="70"/>
        <end position="93"/>
    </location>
</feature>
<dbReference type="RefSeq" id="WP_136942061.1">
    <property type="nucleotide sequence ID" value="NZ_SWKR01000002.1"/>
</dbReference>